<evidence type="ECO:0000256" key="1">
    <source>
        <dbReference type="SAM" id="Coils"/>
    </source>
</evidence>
<dbReference type="Proteomes" id="UP000030645">
    <property type="component" value="Unassembled WGS sequence"/>
</dbReference>
<dbReference type="EMBL" id="KE345919">
    <property type="protein sequence ID" value="EXC20490.1"/>
    <property type="molecule type" value="Genomic_DNA"/>
</dbReference>
<gene>
    <name evidence="2" type="ORF">L484_027043</name>
</gene>
<organism evidence="2 3">
    <name type="scientific">Morus notabilis</name>
    <dbReference type="NCBI Taxonomy" id="981085"/>
    <lineage>
        <taxon>Eukaryota</taxon>
        <taxon>Viridiplantae</taxon>
        <taxon>Streptophyta</taxon>
        <taxon>Embryophyta</taxon>
        <taxon>Tracheophyta</taxon>
        <taxon>Spermatophyta</taxon>
        <taxon>Magnoliopsida</taxon>
        <taxon>eudicotyledons</taxon>
        <taxon>Gunneridae</taxon>
        <taxon>Pentapetalae</taxon>
        <taxon>rosids</taxon>
        <taxon>fabids</taxon>
        <taxon>Rosales</taxon>
        <taxon>Moraceae</taxon>
        <taxon>Moreae</taxon>
        <taxon>Morus</taxon>
    </lineage>
</organism>
<sequence length="191" mass="21718">MDWFTVKTIGTPKIEGRGALTVLPFSRPKRRRFGRKGASQVISEIRGATDGRQQLATRLRRQLDNKRRTKQYFDLEKNTCGSSYFDCEKKTQPPPLLLWLQPPHANPPQGVPHSPATGLEAELNLAQEVAHLLTQQLVQSMTEKYELQQKVASLQQQNQALQQSVQTLLQSNLNREKLMDAVLFLQSKTIN</sequence>
<protein>
    <submittedName>
        <fullName evidence="2">Uncharacterized protein</fullName>
    </submittedName>
</protein>
<evidence type="ECO:0000313" key="3">
    <source>
        <dbReference type="Proteomes" id="UP000030645"/>
    </source>
</evidence>
<proteinExistence type="predicted"/>
<name>W9SQ10_9ROSA</name>
<feature type="coiled-coil region" evidence="1">
    <location>
        <begin position="144"/>
        <end position="171"/>
    </location>
</feature>
<reference evidence="3" key="1">
    <citation type="submission" date="2013-01" db="EMBL/GenBank/DDBJ databases">
        <title>Draft Genome Sequence of a Mulberry Tree, Morus notabilis C.K. Schneid.</title>
        <authorList>
            <person name="He N."/>
            <person name="Zhao S."/>
        </authorList>
    </citation>
    <scope>NUCLEOTIDE SEQUENCE</scope>
</reference>
<dbReference type="AlphaFoldDB" id="W9SQ10"/>
<keyword evidence="1" id="KW-0175">Coiled coil</keyword>
<accession>W9SQ10</accession>
<evidence type="ECO:0000313" key="2">
    <source>
        <dbReference type="EMBL" id="EXC20490.1"/>
    </source>
</evidence>
<keyword evidence="3" id="KW-1185">Reference proteome</keyword>